<organism evidence="1 2">
    <name type="scientific">Amycolatopsis melonis</name>
    <dbReference type="NCBI Taxonomy" id="3156488"/>
    <lineage>
        <taxon>Bacteria</taxon>
        <taxon>Bacillati</taxon>
        <taxon>Actinomycetota</taxon>
        <taxon>Actinomycetes</taxon>
        <taxon>Pseudonocardiales</taxon>
        <taxon>Pseudonocardiaceae</taxon>
        <taxon>Amycolatopsis</taxon>
    </lineage>
</organism>
<protein>
    <submittedName>
        <fullName evidence="1">Uncharacterized protein</fullName>
    </submittedName>
</protein>
<keyword evidence="2" id="KW-1185">Reference proteome</keyword>
<dbReference type="EMBL" id="JBDZYD010000021">
    <property type="protein sequence ID" value="MEQ0565534.1"/>
    <property type="molecule type" value="Genomic_DNA"/>
</dbReference>
<name>A0ABV0LTB1_9PSEU</name>
<dbReference type="RefSeq" id="WP_348956632.1">
    <property type="nucleotide sequence ID" value="NZ_JBDZYD010000021.1"/>
</dbReference>
<comment type="caution">
    <text evidence="1">The sequence shown here is derived from an EMBL/GenBank/DDBJ whole genome shotgun (WGS) entry which is preliminary data.</text>
</comment>
<evidence type="ECO:0000313" key="2">
    <source>
        <dbReference type="Proteomes" id="UP001440984"/>
    </source>
</evidence>
<accession>A0ABV0LTB1</accession>
<dbReference type="Proteomes" id="UP001440984">
    <property type="component" value="Unassembled WGS sequence"/>
</dbReference>
<sequence length="96" mass="10360">MRRRAGGRPEFRGLSAEKGIGERIGEQARLRVDEQMGRLRGGALAGKSAAVIPPRYRFDSEHITKTNIRHGGEHFGPVAVTLDAGDLLARAAIVDA</sequence>
<proteinExistence type="predicted"/>
<reference evidence="1 2" key="1">
    <citation type="submission" date="2024-05" db="EMBL/GenBank/DDBJ databases">
        <authorList>
            <person name="Zhao H."/>
            <person name="Xu Y."/>
            <person name="Lin S."/>
            <person name="Spain J.C."/>
            <person name="Zhou N.-Y."/>
        </authorList>
    </citation>
    <scope>NUCLEOTIDE SEQUENCE [LARGE SCALE GENOMIC DNA]</scope>
    <source>
        <strain evidence="1 2">NEAU-NG30</strain>
    </source>
</reference>
<evidence type="ECO:0000313" key="1">
    <source>
        <dbReference type="EMBL" id="MEQ0565534.1"/>
    </source>
</evidence>
<gene>
    <name evidence="1" type="ORF">ABJI51_41200</name>
</gene>